<sequence>MSSKKNKKLLITKTKKLDDSFDTDDNIDNVSSKASKQKNLPKKKILETLIESASASDETDYSDQDFDNGSENSYESSSDSSESSESSSDSSESSDDKSENIDDKNFLKKKQVESIKKKTPKNSNEIFKELIKKQLPDVPSQWKLNINDMKRICKYIDTSIFDKKQCCIWNGYITNMNNSNKGTYVNFYFRNKKVALHRLLYSNFVAPLDSSEYLKFNCDNKGICCNINHYEKYKYSKNNGVTKKEQKHKEPKKEVKEITIVGSDEREKLIIDFD</sequence>
<protein>
    <submittedName>
        <fullName evidence="2">Uncharacterized protein</fullName>
    </submittedName>
</protein>
<evidence type="ECO:0000256" key="1">
    <source>
        <dbReference type="SAM" id="MobiDB-lite"/>
    </source>
</evidence>
<evidence type="ECO:0000313" key="2">
    <source>
        <dbReference type="EMBL" id="QKU35090.1"/>
    </source>
</evidence>
<dbReference type="KEGG" id="vg:80518507"/>
<name>A0A6N1NLZ2_9VIRU</name>
<feature type="region of interest" description="Disordered" evidence="1">
    <location>
        <begin position="19"/>
        <end position="103"/>
    </location>
</feature>
<dbReference type="RefSeq" id="YP_010781743.1">
    <property type="nucleotide sequence ID" value="NC_075039.1"/>
</dbReference>
<dbReference type="GeneID" id="80518507"/>
<organism evidence="2">
    <name type="scientific">Tupanvirus soda lake</name>
    <dbReference type="NCBI Taxonomy" id="2126985"/>
    <lineage>
        <taxon>Viruses</taxon>
        <taxon>Varidnaviria</taxon>
        <taxon>Bamfordvirae</taxon>
        <taxon>Nucleocytoviricota</taxon>
        <taxon>Megaviricetes</taxon>
        <taxon>Imitervirales</taxon>
        <taxon>Mimiviridae</taxon>
        <taxon>Megamimivirinae</taxon>
        <taxon>Tupanvirus</taxon>
        <taxon>Tupanvirus salinum</taxon>
    </lineage>
</organism>
<feature type="compositionally biased region" description="Acidic residues" evidence="1">
    <location>
        <begin position="57"/>
        <end position="68"/>
    </location>
</feature>
<proteinExistence type="predicted"/>
<reference evidence="2" key="2">
    <citation type="journal article" date="2018" name="Nat. Commun.">
        <title>Tailed giant Tupanvirus possesses the most complete translational apparatus of the known virosphere.</title>
        <authorList>
            <person name="Abrahao J."/>
            <person name="Silva L."/>
            <person name="Silva L.S."/>
            <person name="Khalil J.Y.B."/>
            <person name="Rodrigues R."/>
            <person name="Arantes T."/>
            <person name="Assis F."/>
            <person name="Boratto P."/>
            <person name="Andrade M."/>
            <person name="Kroon E.G."/>
            <person name="Ribeiro B."/>
            <person name="Bergier I."/>
            <person name="Seligmann H."/>
            <person name="Ghigo E."/>
            <person name="Colson P."/>
            <person name="Levasseur A."/>
            <person name="Kroemer G."/>
            <person name="Raoult D."/>
            <person name="La Scola B."/>
        </authorList>
    </citation>
    <scope>NUCLEOTIDE SEQUENCE [LARGE SCALE GENOMIC DNA]</scope>
    <source>
        <strain evidence="2">Soda lake</strain>
    </source>
</reference>
<dbReference type="EMBL" id="KY523104">
    <property type="protein sequence ID" value="QKU35090.1"/>
    <property type="molecule type" value="Genomic_DNA"/>
</dbReference>
<feature type="compositionally biased region" description="Basic and acidic residues" evidence="1">
    <location>
        <begin position="94"/>
        <end position="103"/>
    </location>
</feature>
<feature type="compositionally biased region" description="Low complexity" evidence="1">
    <location>
        <begin position="70"/>
        <end position="91"/>
    </location>
</feature>
<reference evidence="2" key="1">
    <citation type="submission" date="2017-01" db="EMBL/GenBank/DDBJ databases">
        <authorList>
            <person name="Assis F.L."/>
            <person name="Abrahao J.S."/>
            <person name="Silva L."/>
            <person name="Khalil J.B."/>
            <person name="Rodrigues R."/>
            <person name="Silva L.S."/>
            <person name="Arantes T."/>
            <person name="Boratto P."/>
            <person name="Andrade M."/>
            <person name="Kroon E.G."/>
            <person name="Ribeiro B."/>
            <person name="Bergier I."/>
            <person name="Seligmann H."/>
            <person name="Ghigo E."/>
            <person name="Colson P."/>
            <person name="Levasseur A."/>
            <person name="Raoult D."/>
            <person name="Scola B.L."/>
        </authorList>
    </citation>
    <scope>NUCLEOTIDE SEQUENCE</scope>
    <source>
        <strain evidence="2">Soda lake</strain>
    </source>
</reference>
<accession>A0A6N1NLZ2</accession>